<dbReference type="PROSITE" id="PS51163">
    <property type="entry name" value="YRDC"/>
    <property type="match status" value="1"/>
</dbReference>
<dbReference type="InterPro" id="IPR017945">
    <property type="entry name" value="DHBP_synth_RibB-like_a/b_dom"/>
</dbReference>
<evidence type="ECO:0000256" key="7">
    <source>
        <dbReference type="ARBA" id="ARBA00022694"/>
    </source>
</evidence>
<feature type="binding site" evidence="14">
    <location>
        <position position="198"/>
    </location>
    <ligand>
        <name>ATP</name>
        <dbReference type="ChEBI" id="CHEBI:30616"/>
    </ligand>
</feature>
<keyword evidence="5 13" id="KW-0963">Cytoplasm</keyword>
<name>A0A6M4ITP8_9BACT</name>
<dbReference type="InterPro" id="IPR050156">
    <property type="entry name" value="TC-AMP_synthase_SUA5"/>
</dbReference>
<dbReference type="Pfam" id="PF03481">
    <property type="entry name" value="Sua5_C"/>
    <property type="match status" value="1"/>
</dbReference>
<dbReference type="Pfam" id="PF01300">
    <property type="entry name" value="Sua5_yciO_yrdC"/>
    <property type="match status" value="1"/>
</dbReference>
<feature type="binding site" evidence="14">
    <location>
        <position position="38"/>
    </location>
    <ligand>
        <name>L-threonine</name>
        <dbReference type="ChEBI" id="CHEBI:57926"/>
    </ligand>
</feature>
<keyword evidence="9 13" id="KW-0547">Nucleotide-binding</keyword>
<evidence type="ECO:0000313" key="16">
    <source>
        <dbReference type="EMBL" id="QJR37109.1"/>
    </source>
</evidence>
<keyword evidence="8 13" id="KW-0548">Nucleotidyltransferase</keyword>
<protein>
    <recommendedName>
        <fullName evidence="4 13">Threonylcarbamoyl-AMP synthase</fullName>
        <shortName evidence="13">TC-AMP synthase</shortName>
        <ecNumber evidence="3 13">2.7.7.87</ecNumber>
    </recommendedName>
    <alternativeName>
        <fullName evidence="11 13">L-threonylcarbamoyladenylate synthase</fullName>
    </alternativeName>
</protein>
<accession>A0A6M4ITP8</accession>
<evidence type="ECO:0000256" key="1">
    <source>
        <dbReference type="ARBA" id="ARBA00004496"/>
    </source>
</evidence>
<comment type="similarity">
    <text evidence="2 13">Belongs to the SUA5 family.</text>
</comment>
<evidence type="ECO:0000256" key="8">
    <source>
        <dbReference type="ARBA" id="ARBA00022695"/>
    </source>
</evidence>
<evidence type="ECO:0000256" key="11">
    <source>
        <dbReference type="ARBA" id="ARBA00029774"/>
    </source>
</evidence>
<feature type="domain" description="YrdC-like" evidence="15">
    <location>
        <begin position="16"/>
        <end position="202"/>
    </location>
</feature>
<dbReference type="PIRSF" id="PIRSF004930">
    <property type="entry name" value="Tln_factor_SUA5"/>
    <property type="match status" value="1"/>
</dbReference>
<dbReference type="EMBL" id="CP053085">
    <property type="protein sequence ID" value="QJR37109.1"/>
    <property type="molecule type" value="Genomic_DNA"/>
</dbReference>
<comment type="catalytic activity">
    <reaction evidence="12 13">
        <text>L-threonine + hydrogencarbonate + ATP = L-threonylcarbamoyladenylate + diphosphate + H2O</text>
        <dbReference type="Rhea" id="RHEA:36407"/>
        <dbReference type="ChEBI" id="CHEBI:15377"/>
        <dbReference type="ChEBI" id="CHEBI:17544"/>
        <dbReference type="ChEBI" id="CHEBI:30616"/>
        <dbReference type="ChEBI" id="CHEBI:33019"/>
        <dbReference type="ChEBI" id="CHEBI:57926"/>
        <dbReference type="ChEBI" id="CHEBI:73682"/>
        <dbReference type="EC" id="2.7.7.87"/>
    </reaction>
</comment>
<evidence type="ECO:0000256" key="2">
    <source>
        <dbReference type="ARBA" id="ARBA00007663"/>
    </source>
</evidence>
<feature type="binding site" evidence="14">
    <location>
        <position position="65"/>
    </location>
    <ligand>
        <name>ATP</name>
        <dbReference type="ChEBI" id="CHEBI:30616"/>
    </ligand>
</feature>
<keyword evidence="6 13" id="KW-0808">Transferase</keyword>
<dbReference type="GO" id="GO:0006450">
    <property type="term" value="P:regulation of translational fidelity"/>
    <property type="evidence" value="ECO:0007669"/>
    <property type="project" value="TreeGrafter"/>
</dbReference>
<evidence type="ECO:0000313" key="17">
    <source>
        <dbReference type="Proteomes" id="UP000500938"/>
    </source>
</evidence>
<dbReference type="EC" id="2.7.7.87" evidence="3 13"/>
<dbReference type="SUPFAM" id="SSF55821">
    <property type="entry name" value="YrdC/RibB"/>
    <property type="match status" value="1"/>
</dbReference>
<dbReference type="InterPro" id="IPR005145">
    <property type="entry name" value="Sua5_C"/>
</dbReference>
<evidence type="ECO:0000256" key="13">
    <source>
        <dbReference type="PIRNR" id="PIRNR004930"/>
    </source>
</evidence>
<dbReference type="NCBIfam" id="TIGR00057">
    <property type="entry name" value="L-threonylcarbamoyladenylate synthase"/>
    <property type="match status" value="1"/>
</dbReference>
<dbReference type="GO" id="GO:0003725">
    <property type="term" value="F:double-stranded RNA binding"/>
    <property type="evidence" value="ECO:0007669"/>
    <property type="project" value="UniProtKB-UniRule"/>
</dbReference>
<dbReference type="InterPro" id="IPR038385">
    <property type="entry name" value="Sua5/YwlC_C"/>
</dbReference>
<feature type="binding site" evidence="14">
    <location>
        <position position="146"/>
    </location>
    <ligand>
        <name>ATP</name>
        <dbReference type="ChEBI" id="CHEBI:30616"/>
    </ligand>
</feature>
<dbReference type="FunFam" id="3.90.870.10:FF:000009">
    <property type="entry name" value="Threonylcarbamoyl-AMP synthase, putative"/>
    <property type="match status" value="1"/>
</dbReference>
<evidence type="ECO:0000256" key="6">
    <source>
        <dbReference type="ARBA" id="ARBA00022679"/>
    </source>
</evidence>
<comment type="subcellular location">
    <subcellularLocation>
        <location evidence="1 13">Cytoplasm</location>
    </subcellularLocation>
</comment>
<reference evidence="16 17" key="1">
    <citation type="submission" date="2020-05" db="EMBL/GenBank/DDBJ databases">
        <title>Complete genome sequence of Gemmatimonas greenlandica TET16.</title>
        <authorList>
            <person name="Zeng Y."/>
        </authorList>
    </citation>
    <scope>NUCLEOTIDE SEQUENCE [LARGE SCALE GENOMIC DNA]</scope>
    <source>
        <strain evidence="16 17">TET16</strain>
    </source>
</reference>
<evidence type="ECO:0000259" key="15">
    <source>
        <dbReference type="PROSITE" id="PS51163"/>
    </source>
</evidence>
<evidence type="ECO:0000256" key="3">
    <source>
        <dbReference type="ARBA" id="ARBA00012584"/>
    </source>
</evidence>
<feature type="binding site" evidence="14">
    <location>
        <position position="184"/>
    </location>
    <ligand>
        <name>L-threonine</name>
        <dbReference type="ChEBI" id="CHEBI:57926"/>
    </ligand>
</feature>
<organism evidence="16 17">
    <name type="scientific">Gemmatimonas groenlandica</name>
    <dbReference type="NCBI Taxonomy" id="2732249"/>
    <lineage>
        <taxon>Bacteria</taxon>
        <taxon>Pseudomonadati</taxon>
        <taxon>Gemmatimonadota</taxon>
        <taxon>Gemmatimonadia</taxon>
        <taxon>Gemmatimonadales</taxon>
        <taxon>Gemmatimonadaceae</taxon>
        <taxon>Gemmatimonas</taxon>
    </lineage>
</organism>
<feature type="binding site" evidence="14">
    <location>
        <position position="247"/>
    </location>
    <ligand>
        <name>ATP</name>
        <dbReference type="ChEBI" id="CHEBI:30616"/>
    </ligand>
</feature>
<feature type="binding site" evidence="14">
    <location>
        <position position="144"/>
    </location>
    <ligand>
        <name>ATP</name>
        <dbReference type="ChEBI" id="CHEBI:30616"/>
    </ligand>
</feature>
<dbReference type="Gene3D" id="3.90.870.10">
    <property type="entry name" value="DHBP synthase"/>
    <property type="match status" value="1"/>
</dbReference>
<dbReference type="PANTHER" id="PTHR17490:SF16">
    <property type="entry name" value="THREONYLCARBAMOYL-AMP SYNTHASE"/>
    <property type="match status" value="1"/>
</dbReference>
<dbReference type="GO" id="GO:0008033">
    <property type="term" value="P:tRNA processing"/>
    <property type="evidence" value="ECO:0007669"/>
    <property type="project" value="UniProtKB-KW"/>
</dbReference>
<feature type="binding site" evidence="14">
    <location>
        <position position="70"/>
    </location>
    <ligand>
        <name>L-threonine</name>
        <dbReference type="ChEBI" id="CHEBI:57926"/>
    </ligand>
</feature>
<feature type="binding site" evidence="14">
    <location>
        <position position="124"/>
    </location>
    <ligand>
        <name>L-threonine</name>
        <dbReference type="ChEBI" id="CHEBI:57926"/>
    </ligand>
</feature>
<dbReference type="RefSeq" id="WP_171226542.1">
    <property type="nucleotide sequence ID" value="NZ_CP053085.1"/>
</dbReference>
<feature type="binding site" evidence="14">
    <location>
        <position position="154"/>
    </location>
    <ligand>
        <name>ATP</name>
        <dbReference type="ChEBI" id="CHEBI:30616"/>
    </ligand>
</feature>
<dbReference type="KEGG" id="ggr:HKW67_17085"/>
<dbReference type="AlphaFoldDB" id="A0A6M4ITP8"/>
<evidence type="ECO:0000256" key="5">
    <source>
        <dbReference type="ARBA" id="ARBA00022490"/>
    </source>
</evidence>
<dbReference type="GO" id="GO:0061710">
    <property type="term" value="F:L-threonylcarbamoyladenylate synthase"/>
    <property type="evidence" value="ECO:0007669"/>
    <property type="project" value="UniProtKB-EC"/>
</dbReference>
<dbReference type="GO" id="GO:0005737">
    <property type="term" value="C:cytoplasm"/>
    <property type="evidence" value="ECO:0007669"/>
    <property type="project" value="UniProtKB-SubCell"/>
</dbReference>
<evidence type="ECO:0000256" key="14">
    <source>
        <dbReference type="PIRSR" id="PIRSR004930-1"/>
    </source>
</evidence>
<dbReference type="InterPro" id="IPR010923">
    <property type="entry name" value="T(6)A37_SUA5"/>
</dbReference>
<proteinExistence type="inferred from homology"/>
<keyword evidence="7 13" id="KW-0819">tRNA processing</keyword>
<evidence type="ECO:0000256" key="12">
    <source>
        <dbReference type="ARBA" id="ARBA00048366"/>
    </source>
</evidence>
<comment type="function">
    <text evidence="13">Required for the formation of a threonylcarbamoyl group on adenosine at position 37 (t(6)A37) in tRNAs that read codons beginning with adenine.</text>
</comment>
<evidence type="ECO:0000256" key="10">
    <source>
        <dbReference type="ARBA" id="ARBA00022840"/>
    </source>
</evidence>
<keyword evidence="17" id="KW-1185">Reference proteome</keyword>
<dbReference type="GO" id="GO:0005524">
    <property type="term" value="F:ATP binding"/>
    <property type="evidence" value="ECO:0007669"/>
    <property type="project" value="UniProtKB-UniRule"/>
</dbReference>
<feature type="binding site" evidence="14">
    <location>
        <position position="61"/>
    </location>
    <ligand>
        <name>ATP</name>
        <dbReference type="ChEBI" id="CHEBI:30616"/>
    </ligand>
</feature>
<dbReference type="Proteomes" id="UP000500938">
    <property type="component" value="Chromosome"/>
</dbReference>
<gene>
    <name evidence="16" type="ORF">HKW67_17085</name>
</gene>
<sequence length="346" mass="35907">MAGAPILTLDPDNPDPVVVEHAAALLRRGGLVAFPTETVYGLGANALDPDAVVAIYTAKGRPAWNPVIAHVPDVAAARVLTRYWPPAADRLAAAFWPGPLTMVLPKAPQVPDVATAGLDAVALRIPAHPVALALLRAAGVPIAAPSANRFTQISPTTAQHVQASLGDRVGLILDGGPSSVGIESTVVDLTGPDAVVLRPGMISAADLELALRGSGVAVRMATVTVSHDAPTATAAPQRSPGMADRHYAPRADVWLFDAEQCSEIDAALADRRAGTGTVTALLRTTTLSVPDDTIVRMPDDPAAYARALYAALHAADATGASLIVIERPPDDDRWAGLRDRLTRAAR</sequence>
<dbReference type="Gene3D" id="3.40.50.11030">
    <property type="entry name" value="Threonylcarbamoyl-AMP synthase, C-terminal domain"/>
    <property type="match status" value="1"/>
</dbReference>
<keyword evidence="10 13" id="KW-0067">ATP-binding</keyword>
<dbReference type="GO" id="GO:0000049">
    <property type="term" value="F:tRNA binding"/>
    <property type="evidence" value="ECO:0007669"/>
    <property type="project" value="TreeGrafter"/>
</dbReference>
<dbReference type="InterPro" id="IPR006070">
    <property type="entry name" value="Sua5-like_dom"/>
</dbReference>
<evidence type="ECO:0000256" key="4">
    <source>
        <dbReference type="ARBA" id="ARBA00015492"/>
    </source>
</evidence>
<evidence type="ECO:0000256" key="9">
    <source>
        <dbReference type="ARBA" id="ARBA00022741"/>
    </source>
</evidence>
<dbReference type="PANTHER" id="PTHR17490">
    <property type="entry name" value="SUA5"/>
    <property type="match status" value="1"/>
</dbReference>